<dbReference type="PANTHER" id="PTHR43386">
    <property type="entry name" value="OLIGOPEPTIDE TRANSPORT SYSTEM PERMEASE PROTEIN APPC"/>
    <property type="match status" value="1"/>
</dbReference>
<feature type="transmembrane region" description="Helical" evidence="10">
    <location>
        <begin position="143"/>
        <end position="161"/>
    </location>
</feature>
<evidence type="ECO:0000256" key="4">
    <source>
        <dbReference type="ARBA" id="ARBA00022692"/>
    </source>
</evidence>
<dbReference type="CDD" id="cd06261">
    <property type="entry name" value="TM_PBP2"/>
    <property type="match status" value="1"/>
</dbReference>
<feature type="transmembrane region" description="Helical" evidence="10">
    <location>
        <begin position="273"/>
        <end position="293"/>
    </location>
</feature>
<evidence type="ECO:0000259" key="11">
    <source>
        <dbReference type="PROSITE" id="PS50928"/>
    </source>
</evidence>
<feature type="transmembrane region" description="Helical" evidence="10">
    <location>
        <begin position="40"/>
        <end position="61"/>
    </location>
</feature>
<dbReference type="PANTHER" id="PTHR43386:SF24">
    <property type="entry name" value="OLIGOPEPTIDE TRANSPORT SYSTEM PERMEASE PROTEIN AMID"/>
    <property type="match status" value="1"/>
</dbReference>
<evidence type="ECO:0000313" key="12">
    <source>
        <dbReference type="EMBL" id="GFH40691.1"/>
    </source>
</evidence>
<evidence type="ECO:0000256" key="2">
    <source>
        <dbReference type="ARBA" id="ARBA00022448"/>
    </source>
</evidence>
<comment type="similarity">
    <text evidence="9">Belongs to the binding-protein-dependent transport system permease family. OppBC subfamily.</text>
</comment>
<dbReference type="InterPro" id="IPR000515">
    <property type="entry name" value="MetI-like"/>
</dbReference>
<dbReference type="GO" id="GO:0015833">
    <property type="term" value="P:peptide transport"/>
    <property type="evidence" value="ECO:0007669"/>
    <property type="project" value="UniProtKB-KW"/>
</dbReference>
<comment type="caution">
    <text evidence="12">The sequence shown here is derived from an EMBL/GenBank/DDBJ whole genome shotgun (WGS) entry which is preliminary data.</text>
</comment>
<keyword evidence="5" id="KW-0571">Peptide transport</keyword>
<evidence type="ECO:0000256" key="1">
    <source>
        <dbReference type="ARBA" id="ARBA00004651"/>
    </source>
</evidence>
<dbReference type="RefSeq" id="WP_172356453.1">
    <property type="nucleotide sequence ID" value="NZ_BLLH01000005.1"/>
</dbReference>
<keyword evidence="6" id="KW-0653">Protein transport</keyword>
<dbReference type="Pfam" id="PF12911">
    <property type="entry name" value="OppC_N"/>
    <property type="match status" value="1"/>
</dbReference>
<proteinExistence type="inferred from homology"/>
<reference evidence="12 13" key="1">
    <citation type="submission" date="2020-02" db="EMBL/GenBank/DDBJ databases">
        <title>Draft genome sequence of Lactococcus sp. Hs20B0-1.</title>
        <authorList>
            <person name="Noda S."/>
            <person name="Yuki M."/>
            <person name="Ohkuma M."/>
        </authorList>
    </citation>
    <scope>NUCLEOTIDE SEQUENCE [LARGE SCALE GENOMIC DNA]</scope>
    <source>
        <strain evidence="12 13">Hs20B0-1</strain>
    </source>
</reference>
<dbReference type="SUPFAM" id="SSF161098">
    <property type="entry name" value="MetI-like"/>
    <property type="match status" value="1"/>
</dbReference>
<dbReference type="NCBIfam" id="NF043080">
    <property type="entry name" value="MMSYN1_0166"/>
    <property type="match status" value="1"/>
</dbReference>
<dbReference type="Pfam" id="PF00528">
    <property type="entry name" value="BPD_transp_1"/>
    <property type="match status" value="1"/>
</dbReference>
<dbReference type="PROSITE" id="PS50928">
    <property type="entry name" value="ABC_TM1"/>
    <property type="match status" value="1"/>
</dbReference>
<keyword evidence="8 10" id="KW-0472">Membrane</keyword>
<feature type="transmembrane region" description="Helical" evidence="10">
    <location>
        <begin position="217"/>
        <end position="237"/>
    </location>
</feature>
<comment type="subcellular location">
    <subcellularLocation>
        <location evidence="1 10">Cell membrane</location>
        <topology evidence="1 10">Multi-pass membrane protein</topology>
    </subcellularLocation>
</comment>
<evidence type="ECO:0000256" key="5">
    <source>
        <dbReference type="ARBA" id="ARBA00022856"/>
    </source>
</evidence>
<evidence type="ECO:0000256" key="9">
    <source>
        <dbReference type="ARBA" id="ARBA00024202"/>
    </source>
</evidence>
<dbReference type="GO" id="GO:0055085">
    <property type="term" value="P:transmembrane transport"/>
    <property type="evidence" value="ECO:0007669"/>
    <property type="project" value="InterPro"/>
</dbReference>
<dbReference type="AlphaFoldDB" id="A0A6A0B8D9"/>
<accession>A0A6A0B8D9</accession>
<dbReference type="InterPro" id="IPR025966">
    <property type="entry name" value="OppC_N"/>
</dbReference>
<keyword evidence="7 10" id="KW-1133">Transmembrane helix</keyword>
<dbReference type="EMBL" id="BLLH01000005">
    <property type="protein sequence ID" value="GFH40691.1"/>
    <property type="molecule type" value="Genomic_DNA"/>
</dbReference>
<dbReference type="InterPro" id="IPR054864">
    <property type="entry name" value="OppC_permease"/>
</dbReference>
<dbReference type="Proteomes" id="UP000475928">
    <property type="component" value="Unassembled WGS sequence"/>
</dbReference>
<gene>
    <name evidence="12" type="primary">oppC</name>
    <name evidence="12" type="ORF">Hs20B_10890</name>
</gene>
<dbReference type="GO" id="GO:0015031">
    <property type="term" value="P:protein transport"/>
    <property type="evidence" value="ECO:0007669"/>
    <property type="project" value="UniProtKB-KW"/>
</dbReference>
<feature type="transmembrane region" description="Helical" evidence="10">
    <location>
        <begin position="109"/>
        <end position="131"/>
    </location>
</feature>
<dbReference type="GO" id="GO:0005886">
    <property type="term" value="C:plasma membrane"/>
    <property type="evidence" value="ECO:0007669"/>
    <property type="project" value="UniProtKB-SubCell"/>
</dbReference>
<feature type="domain" description="ABC transmembrane type-1" evidence="11">
    <location>
        <begin position="105"/>
        <end position="297"/>
    </location>
</feature>
<keyword evidence="13" id="KW-1185">Reference proteome</keyword>
<evidence type="ECO:0000256" key="10">
    <source>
        <dbReference type="RuleBase" id="RU363032"/>
    </source>
</evidence>
<organism evidence="12 13">
    <name type="scientific">Pseudolactococcus insecticola</name>
    <dbReference type="NCBI Taxonomy" id="2709158"/>
    <lineage>
        <taxon>Bacteria</taxon>
        <taxon>Bacillati</taxon>
        <taxon>Bacillota</taxon>
        <taxon>Bacilli</taxon>
        <taxon>Lactobacillales</taxon>
        <taxon>Streptococcaceae</taxon>
        <taxon>Pseudolactococcus</taxon>
    </lineage>
</organism>
<feature type="transmembrane region" description="Helical" evidence="10">
    <location>
        <begin position="167"/>
        <end position="186"/>
    </location>
</feature>
<sequence>MSDKNLFRFVAPYTDESEKISTPTYSYWKSVSRKFFSSKLAVSMLILLAVLLLLSFIQPLFSDYSVINAGKIDDFSLRYIHPNLKYWFGTDATGQSLFDAVWAGAKTSISIAVLATVITTVIGVIVGAIWGLSKRVDKVMIEVYNVVSNVPMILILLVFSYAFGQGFWNLLLAMSITSWVGTAYFIRVQVMMYRDREYNIASRTLGTKTYTMIGRNILPYLISVIVTSMSGTLPGFISYEVFLSYLGIGLSPDTPSLGRLIAQYTDNITSDAYLFWIPVAVLGLVTISLYLVGQTLADASDPRTHQ</sequence>
<evidence type="ECO:0000256" key="7">
    <source>
        <dbReference type="ARBA" id="ARBA00022989"/>
    </source>
</evidence>
<protein>
    <submittedName>
        <fullName evidence="12">Oligopeptidepermease</fullName>
    </submittedName>
</protein>
<dbReference type="Gene3D" id="1.10.3720.10">
    <property type="entry name" value="MetI-like"/>
    <property type="match status" value="1"/>
</dbReference>
<keyword evidence="2 10" id="KW-0813">Transport</keyword>
<evidence type="ECO:0000256" key="3">
    <source>
        <dbReference type="ARBA" id="ARBA00022475"/>
    </source>
</evidence>
<name>A0A6A0B8D9_9LACT</name>
<keyword evidence="4 10" id="KW-0812">Transmembrane</keyword>
<evidence type="ECO:0000256" key="8">
    <source>
        <dbReference type="ARBA" id="ARBA00023136"/>
    </source>
</evidence>
<evidence type="ECO:0000256" key="6">
    <source>
        <dbReference type="ARBA" id="ARBA00022927"/>
    </source>
</evidence>
<dbReference type="InterPro" id="IPR035906">
    <property type="entry name" value="MetI-like_sf"/>
</dbReference>
<evidence type="ECO:0000313" key="13">
    <source>
        <dbReference type="Proteomes" id="UP000475928"/>
    </source>
</evidence>
<dbReference type="InterPro" id="IPR050366">
    <property type="entry name" value="BP-dependent_transpt_permease"/>
</dbReference>
<keyword evidence="3" id="KW-1003">Cell membrane</keyword>